<name>A0A5E4QDE6_9NEOP</name>
<gene>
    <name evidence="1" type="ORF">LSINAPIS_LOCUS6894</name>
</gene>
<sequence>MSWSKYIPEKSPETKSEVSGRLYRDVEVYIVRLSCAGAVLSDSLALTFIDIKMRCLIIFIAISSIAQARPGIIFTQSLAAPGIVYADQGPSVHPHPAVELNAAREAQLPPELLKSRAFYDNPAVAAGLAKESWFTNKEMQVVEREAEKIPRQRIYDMVKSAGFLDRH</sequence>
<evidence type="ECO:0000313" key="2">
    <source>
        <dbReference type="Proteomes" id="UP000324832"/>
    </source>
</evidence>
<proteinExistence type="predicted"/>
<protein>
    <submittedName>
        <fullName evidence="1">Uncharacterized protein</fullName>
    </submittedName>
</protein>
<dbReference type="Proteomes" id="UP000324832">
    <property type="component" value="Unassembled WGS sequence"/>
</dbReference>
<evidence type="ECO:0000313" key="1">
    <source>
        <dbReference type="EMBL" id="VVC95098.1"/>
    </source>
</evidence>
<accession>A0A5E4QDE6</accession>
<keyword evidence="2" id="KW-1185">Reference proteome</keyword>
<dbReference type="EMBL" id="FZQP02002225">
    <property type="protein sequence ID" value="VVC95098.1"/>
    <property type="molecule type" value="Genomic_DNA"/>
</dbReference>
<dbReference type="AlphaFoldDB" id="A0A5E4QDE6"/>
<organism evidence="1 2">
    <name type="scientific">Leptidea sinapis</name>
    <dbReference type="NCBI Taxonomy" id="189913"/>
    <lineage>
        <taxon>Eukaryota</taxon>
        <taxon>Metazoa</taxon>
        <taxon>Ecdysozoa</taxon>
        <taxon>Arthropoda</taxon>
        <taxon>Hexapoda</taxon>
        <taxon>Insecta</taxon>
        <taxon>Pterygota</taxon>
        <taxon>Neoptera</taxon>
        <taxon>Endopterygota</taxon>
        <taxon>Lepidoptera</taxon>
        <taxon>Glossata</taxon>
        <taxon>Ditrysia</taxon>
        <taxon>Papilionoidea</taxon>
        <taxon>Pieridae</taxon>
        <taxon>Dismorphiinae</taxon>
        <taxon>Leptidea</taxon>
    </lineage>
</organism>
<reference evidence="1 2" key="1">
    <citation type="submission" date="2017-07" db="EMBL/GenBank/DDBJ databases">
        <authorList>
            <person name="Talla V."/>
            <person name="Backstrom N."/>
        </authorList>
    </citation>
    <scope>NUCLEOTIDE SEQUENCE [LARGE SCALE GENOMIC DNA]</scope>
</reference>